<accession>A0AAV1M2Y2</accession>
<keyword evidence="3" id="KW-0862">Zinc</keyword>
<evidence type="ECO:0000313" key="8">
    <source>
        <dbReference type="EMBL" id="CAK1602045.1"/>
    </source>
</evidence>
<dbReference type="SUPFAM" id="SSF57903">
    <property type="entry name" value="FYVE/PHD zinc finger"/>
    <property type="match status" value="1"/>
</dbReference>
<dbReference type="Pfam" id="PF25298">
    <property type="entry name" value="Baculo_FP_2nd"/>
    <property type="match status" value="1"/>
</dbReference>
<dbReference type="InterPro" id="IPR004244">
    <property type="entry name" value="Transposase_22"/>
</dbReference>
<dbReference type="PROSITE" id="PS50016">
    <property type="entry name" value="ZF_PHD_2"/>
    <property type="match status" value="1"/>
</dbReference>
<reference evidence="8 9" key="1">
    <citation type="submission" date="2023-11" db="EMBL/GenBank/DDBJ databases">
        <authorList>
            <person name="Hedman E."/>
            <person name="Englund M."/>
            <person name="Stromberg M."/>
            <person name="Nyberg Akerstrom W."/>
            <person name="Nylinder S."/>
            <person name="Jareborg N."/>
            <person name="Kallberg Y."/>
            <person name="Kronander E."/>
        </authorList>
    </citation>
    <scope>NUCLEOTIDE SEQUENCE [LARGE SCALE GENOMIC DNA]</scope>
</reference>
<evidence type="ECO:0000256" key="4">
    <source>
        <dbReference type="PROSITE-ProRule" id="PRU00146"/>
    </source>
</evidence>
<dbReference type="InterPro" id="IPR019786">
    <property type="entry name" value="Zinc_finger_PHD-type_CS"/>
</dbReference>
<keyword evidence="1" id="KW-0479">Metal-binding</keyword>
<keyword evidence="9" id="KW-1185">Reference proteome</keyword>
<dbReference type="InterPro" id="IPR057251">
    <property type="entry name" value="FP_C"/>
</dbReference>
<proteinExistence type="predicted"/>
<protein>
    <recommendedName>
        <fullName evidence="7">PHD-type domain-containing protein</fullName>
    </recommendedName>
</protein>
<keyword evidence="2 4" id="KW-0863">Zinc-finger</keyword>
<sequence>MNCAGCNTICKSGARLLNCHACEGIYHIECLNIKHQQYSSLTEEFKATWKCPSCNNITRRGRSNLLTPVQSTQIPLDDNMNMSYETEGQAPISSNSPCTLTRPAASVPDCVALETGVTFHTFTKELHKTIEEWRSDMNNTLTVFKENIKSSLHDWRYEMEASITKLNDDLKSALNGFRDEICTLRAEHERLKYQTIDISHDVSELKASMQFLSGEQDDLKKKVDDTIRKSTEQSSLTISTLENRIEYLEQQARQCNVEICNIPETRSENLLNIMGSISTAINFPISQRDILSIHRVPHAHHQTKWPKNVIVKLSSRILRDNVLAAFRKVKTLKTDQLGLSGLPMTIYMNEHLTLKKKQLFRKTRDLATMHQYKYVWVRNATILVRERDGETAFAIRTDDDLRKIKSRTKGGDNRPCGSSTQHIQ</sequence>
<evidence type="ECO:0000256" key="5">
    <source>
        <dbReference type="SAM" id="Coils"/>
    </source>
</evidence>
<dbReference type="EMBL" id="CAVLGL010000137">
    <property type="protein sequence ID" value="CAK1602045.1"/>
    <property type="molecule type" value="Genomic_DNA"/>
</dbReference>
<dbReference type="Gene3D" id="3.30.40.10">
    <property type="entry name" value="Zinc/RING finger domain, C3HC4 (zinc finger)"/>
    <property type="match status" value="1"/>
</dbReference>
<dbReference type="SUPFAM" id="SSF58113">
    <property type="entry name" value="Apolipoprotein A-I"/>
    <property type="match status" value="1"/>
</dbReference>
<dbReference type="InterPro" id="IPR011011">
    <property type="entry name" value="Znf_FYVE_PHD"/>
</dbReference>
<evidence type="ECO:0000256" key="6">
    <source>
        <dbReference type="SAM" id="MobiDB-lite"/>
    </source>
</evidence>
<dbReference type="Gene3D" id="3.30.70.1820">
    <property type="entry name" value="L1 transposable element, RRM domain"/>
    <property type="match status" value="1"/>
</dbReference>
<evidence type="ECO:0000256" key="2">
    <source>
        <dbReference type="ARBA" id="ARBA00022771"/>
    </source>
</evidence>
<dbReference type="AlphaFoldDB" id="A0AAV1M2Y2"/>
<comment type="caution">
    <text evidence="8">The sequence shown here is derived from an EMBL/GenBank/DDBJ whole genome shotgun (WGS) entry which is preliminary data.</text>
</comment>
<evidence type="ECO:0000259" key="7">
    <source>
        <dbReference type="PROSITE" id="PS50016"/>
    </source>
</evidence>
<dbReference type="InterPro" id="IPR013083">
    <property type="entry name" value="Znf_RING/FYVE/PHD"/>
</dbReference>
<dbReference type="InterPro" id="IPR019787">
    <property type="entry name" value="Znf_PHD-finger"/>
</dbReference>
<dbReference type="PROSITE" id="PS01359">
    <property type="entry name" value="ZF_PHD_1"/>
    <property type="match status" value="1"/>
</dbReference>
<feature type="coiled-coil region" evidence="5">
    <location>
        <begin position="202"/>
        <end position="258"/>
    </location>
</feature>
<feature type="domain" description="PHD-type" evidence="7">
    <location>
        <begin position="1"/>
        <end position="57"/>
    </location>
</feature>
<dbReference type="GO" id="GO:0008270">
    <property type="term" value="F:zinc ion binding"/>
    <property type="evidence" value="ECO:0007669"/>
    <property type="project" value="UniProtKB-KW"/>
</dbReference>
<evidence type="ECO:0000256" key="3">
    <source>
        <dbReference type="ARBA" id="ARBA00022833"/>
    </source>
</evidence>
<dbReference type="PANTHER" id="PTHR11505">
    <property type="entry name" value="L1 TRANSPOSABLE ELEMENT-RELATED"/>
    <property type="match status" value="1"/>
</dbReference>
<keyword evidence="5" id="KW-0175">Coiled coil</keyword>
<evidence type="ECO:0000313" key="9">
    <source>
        <dbReference type="Proteomes" id="UP001314205"/>
    </source>
</evidence>
<dbReference type="Proteomes" id="UP001314205">
    <property type="component" value="Unassembled WGS sequence"/>
</dbReference>
<evidence type="ECO:0000256" key="1">
    <source>
        <dbReference type="ARBA" id="ARBA00022723"/>
    </source>
</evidence>
<gene>
    <name evidence="8" type="ORF">PARMNEM_LOCUS20596</name>
</gene>
<organism evidence="8 9">
    <name type="scientific">Parnassius mnemosyne</name>
    <name type="common">clouded apollo</name>
    <dbReference type="NCBI Taxonomy" id="213953"/>
    <lineage>
        <taxon>Eukaryota</taxon>
        <taxon>Metazoa</taxon>
        <taxon>Ecdysozoa</taxon>
        <taxon>Arthropoda</taxon>
        <taxon>Hexapoda</taxon>
        <taxon>Insecta</taxon>
        <taxon>Pterygota</taxon>
        <taxon>Neoptera</taxon>
        <taxon>Endopterygota</taxon>
        <taxon>Lepidoptera</taxon>
        <taxon>Glossata</taxon>
        <taxon>Ditrysia</taxon>
        <taxon>Papilionoidea</taxon>
        <taxon>Papilionidae</taxon>
        <taxon>Parnassiinae</taxon>
        <taxon>Parnassini</taxon>
        <taxon>Parnassius</taxon>
        <taxon>Driopa</taxon>
    </lineage>
</organism>
<feature type="region of interest" description="Disordered" evidence="6">
    <location>
        <begin position="405"/>
        <end position="424"/>
    </location>
</feature>
<name>A0AAV1M2Y2_9NEOP</name>